<feature type="region of interest" description="Disordered" evidence="1">
    <location>
        <begin position="42"/>
        <end position="130"/>
    </location>
</feature>
<proteinExistence type="predicted"/>
<organism evidence="3 4">
    <name type="scientific">Gomphillus americanus</name>
    <dbReference type="NCBI Taxonomy" id="1940652"/>
    <lineage>
        <taxon>Eukaryota</taxon>
        <taxon>Fungi</taxon>
        <taxon>Dikarya</taxon>
        <taxon>Ascomycota</taxon>
        <taxon>Pezizomycotina</taxon>
        <taxon>Lecanoromycetes</taxon>
        <taxon>OSLEUM clade</taxon>
        <taxon>Ostropomycetidae</taxon>
        <taxon>Ostropales</taxon>
        <taxon>Graphidaceae</taxon>
        <taxon>Gomphilloideae</taxon>
        <taxon>Gomphillus</taxon>
    </lineage>
</organism>
<evidence type="ECO:0000259" key="2">
    <source>
        <dbReference type="PROSITE" id="PS51112"/>
    </source>
</evidence>
<dbReference type="NCBIfam" id="TIGR00296">
    <property type="entry name" value="TIGR00296 family protein"/>
    <property type="match status" value="1"/>
</dbReference>
<dbReference type="Pfam" id="PF01871">
    <property type="entry name" value="AMMECR1"/>
    <property type="match status" value="1"/>
</dbReference>
<gene>
    <name evidence="3" type="ORF">GOMPHAMPRED_006547</name>
</gene>
<reference evidence="3" key="1">
    <citation type="submission" date="2021-03" db="EMBL/GenBank/DDBJ databases">
        <authorList>
            <person name="Tagirdzhanova G."/>
        </authorList>
    </citation>
    <scope>NUCLEOTIDE SEQUENCE</scope>
</reference>
<dbReference type="EMBL" id="CAJPDQ010000043">
    <property type="protein sequence ID" value="CAF9932310.1"/>
    <property type="molecule type" value="Genomic_DNA"/>
</dbReference>
<feature type="compositionally biased region" description="Acidic residues" evidence="1">
    <location>
        <begin position="59"/>
        <end position="69"/>
    </location>
</feature>
<evidence type="ECO:0000313" key="3">
    <source>
        <dbReference type="EMBL" id="CAF9932310.1"/>
    </source>
</evidence>
<dbReference type="PANTHER" id="PTHR13016">
    <property type="entry name" value="AMMECR1 HOMOLOG"/>
    <property type="match status" value="1"/>
</dbReference>
<feature type="domain" description="AMMECR1" evidence="2">
    <location>
        <begin position="94"/>
        <end position="293"/>
    </location>
</feature>
<dbReference type="AlphaFoldDB" id="A0A8H3FY98"/>
<dbReference type="InterPro" id="IPR023473">
    <property type="entry name" value="AMMECR1"/>
</dbReference>
<dbReference type="SUPFAM" id="SSF143447">
    <property type="entry name" value="AMMECR1-like"/>
    <property type="match status" value="1"/>
</dbReference>
<dbReference type="InterPro" id="IPR027485">
    <property type="entry name" value="AMMECR1_N"/>
</dbReference>
<dbReference type="InterPro" id="IPR036071">
    <property type="entry name" value="AMMECR1_dom_sf"/>
</dbReference>
<accession>A0A8H3FY98</accession>
<dbReference type="Proteomes" id="UP000664169">
    <property type="component" value="Unassembled WGS sequence"/>
</dbReference>
<dbReference type="PANTHER" id="PTHR13016:SF0">
    <property type="entry name" value="AMME SYNDROME CANDIDATE GENE 1 PROTEIN"/>
    <property type="match status" value="1"/>
</dbReference>
<dbReference type="Gene3D" id="3.30.700.20">
    <property type="entry name" value="Hypothetical protein ph0010, domain 1"/>
    <property type="match status" value="1"/>
</dbReference>
<evidence type="ECO:0000313" key="4">
    <source>
        <dbReference type="Proteomes" id="UP000664169"/>
    </source>
</evidence>
<name>A0A8H3FY98_9LECA</name>
<comment type="caution">
    <text evidence="3">The sequence shown here is derived from an EMBL/GenBank/DDBJ whole genome shotgun (WGS) entry which is preliminary data.</text>
</comment>
<keyword evidence="4" id="KW-1185">Reference proteome</keyword>
<dbReference type="PROSITE" id="PS51112">
    <property type="entry name" value="AMMECR1"/>
    <property type="match status" value="1"/>
</dbReference>
<protein>
    <recommendedName>
        <fullName evidence="2">AMMECR1 domain-containing protein</fullName>
    </recommendedName>
</protein>
<dbReference type="OrthoDB" id="24630at2759"/>
<feature type="compositionally biased region" description="Low complexity" evidence="1">
    <location>
        <begin position="90"/>
        <end position="128"/>
    </location>
</feature>
<sequence>MASTALCVYCFEVLSSRLENRSALNLQQVEELWAKYNDEDIAVPPNNEAKATETSEQSSTEDEGDEEYQEPSYRHDLRPKQVVRLQNIPSTRSSSASPTSNSSSHTLSSETSKGSSESSLSSIATTSSPQKGEKYPLFVTWNTVNSRGHRSLRGCIGTFEAQPLSSGLQEYALTSALHDVRFSPISRSELSSLACDVTLLLNFRLCKDPLDWHIGTHGIRISFTHHSRRYGSTYLPQVAPEQGWTKEETMVSLMRKAGWSGRSSEWRKVTDLKCTRYEGAIADVDYATFEAWRDWVDHSAFEK</sequence>
<dbReference type="InterPro" id="IPR002733">
    <property type="entry name" value="AMMECR1_domain"/>
</dbReference>
<evidence type="ECO:0000256" key="1">
    <source>
        <dbReference type="SAM" id="MobiDB-lite"/>
    </source>
</evidence>